<protein>
    <submittedName>
        <fullName evidence="1">Uncharacterized protein</fullName>
    </submittedName>
</protein>
<dbReference type="AlphaFoldDB" id="A0AA35QEZ1"/>
<reference evidence="1" key="1">
    <citation type="submission" date="2023-01" db="EMBL/GenBank/DDBJ databases">
        <authorList>
            <person name="Piombo E."/>
        </authorList>
    </citation>
    <scope>NUCLEOTIDE SEQUENCE</scope>
</reference>
<sequence>MDWMPADPTFLPNDWRIFGYKEEGAQDARAIRKLQKDEWRCYQQMKAGKDGFLAYVSPAVYADCISDIKIRQLEFCLSTKRGKGYICCRHIIPPKLRP</sequence>
<dbReference type="EMBL" id="CABFNP030001353">
    <property type="protein sequence ID" value="CAI6100822.1"/>
    <property type="molecule type" value="Genomic_DNA"/>
</dbReference>
<comment type="caution">
    <text evidence="1">The sequence shown here is derived from an EMBL/GenBank/DDBJ whole genome shotgun (WGS) entry which is preliminary data.</text>
</comment>
<evidence type="ECO:0000313" key="2">
    <source>
        <dbReference type="Proteomes" id="UP001160390"/>
    </source>
</evidence>
<gene>
    <name evidence="1" type="ORF">CCHLO57077_00006832</name>
</gene>
<name>A0AA35QEZ1_9HYPO</name>
<keyword evidence="2" id="KW-1185">Reference proteome</keyword>
<evidence type="ECO:0000313" key="1">
    <source>
        <dbReference type="EMBL" id="CAI6100822.1"/>
    </source>
</evidence>
<dbReference type="Proteomes" id="UP001160390">
    <property type="component" value="Unassembled WGS sequence"/>
</dbReference>
<accession>A0AA35QEZ1</accession>
<organism evidence="1 2">
    <name type="scientific">Clonostachys chloroleuca</name>
    <dbReference type="NCBI Taxonomy" id="1926264"/>
    <lineage>
        <taxon>Eukaryota</taxon>
        <taxon>Fungi</taxon>
        <taxon>Dikarya</taxon>
        <taxon>Ascomycota</taxon>
        <taxon>Pezizomycotina</taxon>
        <taxon>Sordariomycetes</taxon>
        <taxon>Hypocreomycetidae</taxon>
        <taxon>Hypocreales</taxon>
        <taxon>Bionectriaceae</taxon>
        <taxon>Clonostachys</taxon>
    </lineage>
</organism>
<proteinExistence type="predicted"/>